<dbReference type="PaxDb" id="39947-A0A0P0VZF3"/>
<sequence length="132" mass="14431">MASLLVLASSSLGIGHSLLAVELRELNHDLATLLNLLLVVDLGLVNNVLDVLALLSCQCRRCSLAAKTKQALKAIMLSLIQEIDRENVPKRERLEEILVEVGMNDSSSCNEEIESLEQEIGDHASKKWTASP</sequence>
<reference evidence="1 2" key="3">
    <citation type="journal article" date="2013" name="Rice">
        <title>Improvement of the Oryza sativa Nipponbare reference genome using next generation sequence and optical map data.</title>
        <authorList>
            <person name="Kawahara Y."/>
            <person name="de la Bastide M."/>
            <person name="Hamilton J.P."/>
            <person name="Kanamori H."/>
            <person name="McCombie W.R."/>
            <person name="Ouyang S."/>
            <person name="Schwartz D.C."/>
            <person name="Tanaka T."/>
            <person name="Wu J."/>
            <person name="Zhou S."/>
            <person name="Childs K.L."/>
            <person name="Davidson R.M."/>
            <person name="Lin H."/>
            <person name="Quesada-Ocampo L."/>
            <person name="Vaillancourt B."/>
            <person name="Sakai H."/>
            <person name="Lee S.S."/>
            <person name="Kim J."/>
            <person name="Numa H."/>
            <person name="Itoh T."/>
            <person name="Buell C.R."/>
            <person name="Matsumoto T."/>
        </authorList>
    </citation>
    <scope>NUCLEOTIDE SEQUENCE [LARGE SCALE GENOMIC DNA]</scope>
    <source>
        <strain evidence="2">cv. Nipponbare</strain>
    </source>
</reference>
<evidence type="ECO:0000313" key="2">
    <source>
        <dbReference type="Proteomes" id="UP000059680"/>
    </source>
</evidence>
<protein>
    <submittedName>
        <fullName evidence="1">Os03g0406400 protein</fullName>
    </submittedName>
</protein>
<proteinExistence type="predicted"/>
<gene>
    <name evidence="1" type="ordered locus">Os03g0406400</name>
    <name evidence="1" type="ORF">OSNPB_030406400</name>
</gene>
<dbReference type="AlphaFoldDB" id="A0A0P0VZF3"/>
<organism evidence="1 2">
    <name type="scientific">Oryza sativa subsp. japonica</name>
    <name type="common">Rice</name>
    <dbReference type="NCBI Taxonomy" id="39947"/>
    <lineage>
        <taxon>Eukaryota</taxon>
        <taxon>Viridiplantae</taxon>
        <taxon>Streptophyta</taxon>
        <taxon>Embryophyta</taxon>
        <taxon>Tracheophyta</taxon>
        <taxon>Spermatophyta</taxon>
        <taxon>Magnoliopsida</taxon>
        <taxon>Liliopsida</taxon>
        <taxon>Poales</taxon>
        <taxon>Poaceae</taxon>
        <taxon>BOP clade</taxon>
        <taxon>Oryzoideae</taxon>
        <taxon>Oryzeae</taxon>
        <taxon>Oryzinae</taxon>
        <taxon>Oryza</taxon>
        <taxon>Oryza sativa</taxon>
    </lineage>
</organism>
<dbReference type="InParanoid" id="A0A0P0VZF3"/>
<accession>A0A0P0VZF3</accession>
<reference evidence="1 2" key="2">
    <citation type="journal article" date="2013" name="Plant Cell Physiol.">
        <title>Rice Annotation Project Database (RAP-DB): an integrative and interactive database for rice genomics.</title>
        <authorList>
            <person name="Sakai H."/>
            <person name="Lee S.S."/>
            <person name="Tanaka T."/>
            <person name="Numa H."/>
            <person name="Kim J."/>
            <person name="Kawahara Y."/>
            <person name="Wakimoto H."/>
            <person name="Yang C.C."/>
            <person name="Iwamoto M."/>
            <person name="Abe T."/>
            <person name="Yamada Y."/>
            <person name="Muto A."/>
            <person name="Inokuchi H."/>
            <person name="Ikemura T."/>
            <person name="Matsumoto T."/>
            <person name="Sasaki T."/>
            <person name="Itoh T."/>
        </authorList>
    </citation>
    <scope>NUCLEOTIDE SEQUENCE [LARGE SCALE GENOMIC DNA]</scope>
    <source>
        <strain evidence="2">cv. Nipponbare</strain>
    </source>
</reference>
<evidence type="ECO:0000313" key="1">
    <source>
        <dbReference type="EMBL" id="BAS84637.1"/>
    </source>
</evidence>
<dbReference type="Proteomes" id="UP000059680">
    <property type="component" value="Chromosome 3"/>
</dbReference>
<name>A0A0P0VZF3_ORYSJ</name>
<dbReference type="EMBL" id="AP014959">
    <property type="protein sequence ID" value="BAS84637.1"/>
    <property type="molecule type" value="Genomic_DNA"/>
</dbReference>
<reference evidence="2" key="1">
    <citation type="journal article" date="2005" name="Nature">
        <title>The map-based sequence of the rice genome.</title>
        <authorList>
            <consortium name="International rice genome sequencing project (IRGSP)"/>
            <person name="Matsumoto T."/>
            <person name="Wu J."/>
            <person name="Kanamori H."/>
            <person name="Katayose Y."/>
            <person name="Fujisawa M."/>
            <person name="Namiki N."/>
            <person name="Mizuno H."/>
            <person name="Yamamoto K."/>
            <person name="Antonio B.A."/>
            <person name="Baba T."/>
            <person name="Sakata K."/>
            <person name="Nagamura Y."/>
            <person name="Aoki H."/>
            <person name="Arikawa K."/>
            <person name="Arita K."/>
            <person name="Bito T."/>
            <person name="Chiden Y."/>
            <person name="Fujitsuka N."/>
            <person name="Fukunaka R."/>
            <person name="Hamada M."/>
            <person name="Harada C."/>
            <person name="Hayashi A."/>
            <person name="Hijishita S."/>
            <person name="Honda M."/>
            <person name="Hosokawa S."/>
            <person name="Ichikawa Y."/>
            <person name="Idonuma A."/>
            <person name="Iijima M."/>
            <person name="Ikeda M."/>
            <person name="Ikeno M."/>
            <person name="Ito K."/>
            <person name="Ito S."/>
            <person name="Ito T."/>
            <person name="Ito Y."/>
            <person name="Ito Y."/>
            <person name="Iwabuchi A."/>
            <person name="Kamiya K."/>
            <person name="Karasawa W."/>
            <person name="Kurita K."/>
            <person name="Katagiri S."/>
            <person name="Kikuta A."/>
            <person name="Kobayashi H."/>
            <person name="Kobayashi N."/>
            <person name="Machita K."/>
            <person name="Maehara T."/>
            <person name="Masukawa M."/>
            <person name="Mizubayashi T."/>
            <person name="Mukai Y."/>
            <person name="Nagasaki H."/>
            <person name="Nagata Y."/>
            <person name="Naito S."/>
            <person name="Nakashima M."/>
            <person name="Nakama Y."/>
            <person name="Nakamichi Y."/>
            <person name="Nakamura M."/>
            <person name="Meguro A."/>
            <person name="Negishi M."/>
            <person name="Ohta I."/>
            <person name="Ohta T."/>
            <person name="Okamoto M."/>
            <person name="Ono N."/>
            <person name="Saji S."/>
            <person name="Sakaguchi M."/>
            <person name="Sakai K."/>
            <person name="Shibata M."/>
            <person name="Shimokawa T."/>
            <person name="Song J."/>
            <person name="Takazaki Y."/>
            <person name="Terasawa K."/>
            <person name="Tsugane M."/>
            <person name="Tsuji K."/>
            <person name="Ueda S."/>
            <person name="Waki K."/>
            <person name="Yamagata H."/>
            <person name="Yamamoto M."/>
            <person name="Yamamoto S."/>
            <person name="Yamane H."/>
            <person name="Yoshiki S."/>
            <person name="Yoshihara R."/>
            <person name="Yukawa K."/>
            <person name="Zhong H."/>
            <person name="Yano M."/>
            <person name="Yuan Q."/>
            <person name="Ouyang S."/>
            <person name="Liu J."/>
            <person name="Jones K.M."/>
            <person name="Gansberger K."/>
            <person name="Moffat K."/>
            <person name="Hill J."/>
            <person name="Bera J."/>
            <person name="Fadrosh D."/>
            <person name="Jin S."/>
            <person name="Johri S."/>
            <person name="Kim M."/>
            <person name="Overton L."/>
            <person name="Reardon M."/>
            <person name="Tsitrin T."/>
            <person name="Vuong H."/>
            <person name="Weaver B."/>
            <person name="Ciecko A."/>
            <person name="Tallon L."/>
            <person name="Jackson J."/>
            <person name="Pai G."/>
            <person name="Aken S.V."/>
            <person name="Utterback T."/>
            <person name="Reidmuller S."/>
            <person name="Feldblyum T."/>
            <person name="Hsiao J."/>
            <person name="Zismann V."/>
            <person name="Iobst S."/>
            <person name="de Vazeille A.R."/>
            <person name="Buell C.R."/>
            <person name="Ying K."/>
            <person name="Li Y."/>
            <person name="Lu T."/>
            <person name="Huang Y."/>
            <person name="Zhao Q."/>
            <person name="Feng Q."/>
            <person name="Zhang L."/>
            <person name="Zhu J."/>
            <person name="Weng Q."/>
            <person name="Mu J."/>
            <person name="Lu Y."/>
            <person name="Fan D."/>
            <person name="Liu Y."/>
            <person name="Guan J."/>
            <person name="Zhang Y."/>
            <person name="Yu S."/>
            <person name="Liu X."/>
            <person name="Zhang Y."/>
            <person name="Hong G."/>
            <person name="Han B."/>
            <person name="Choisne N."/>
            <person name="Demange N."/>
            <person name="Orjeda G."/>
            <person name="Samain S."/>
            <person name="Cattolico L."/>
            <person name="Pelletier E."/>
            <person name="Couloux A."/>
            <person name="Segurens B."/>
            <person name="Wincker P."/>
            <person name="D'Hont A."/>
            <person name="Scarpelli C."/>
            <person name="Weissenbach J."/>
            <person name="Salanoubat M."/>
            <person name="Quetier F."/>
            <person name="Yu Y."/>
            <person name="Kim H.R."/>
            <person name="Rambo T."/>
            <person name="Currie J."/>
            <person name="Collura K."/>
            <person name="Luo M."/>
            <person name="Yang T."/>
            <person name="Ammiraju J.S.S."/>
            <person name="Engler F."/>
            <person name="Soderlund C."/>
            <person name="Wing R.A."/>
            <person name="Palmer L.E."/>
            <person name="de la Bastide M."/>
            <person name="Spiegel L."/>
            <person name="Nascimento L."/>
            <person name="Zutavern T."/>
            <person name="O'Shaughnessy A."/>
            <person name="Dike S."/>
            <person name="Dedhia N."/>
            <person name="Preston R."/>
            <person name="Balija V."/>
            <person name="McCombie W.R."/>
            <person name="Chow T."/>
            <person name="Chen H."/>
            <person name="Chung M."/>
            <person name="Chen C."/>
            <person name="Shaw J."/>
            <person name="Wu H."/>
            <person name="Hsiao K."/>
            <person name="Chao Y."/>
            <person name="Chu M."/>
            <person name="Cheng C."/>
            <person name="Hour A."/>
            <person name="Lee P."/>
            <person name="Lin S."/>
            <person name="Lin Y."/>
            <person name="Liou J."/>
            <person name="Liu S."/>
            <person name="Hsing Y."/>
            <person name="Raghuvanshi S."/>
            <person name="Mohanty A."/>
            <person name="Bharti A.K."/>
            <person name="Gaur A."/>
            <person name="Gupta V."/>
            <person name="Kumar D."/>
            <person name="Ravi V."/>
            <person name="Vij S."/>
            <person name="Kapur A."/>
            <person name="Khurana P."/>
            <person name="Khurana P."/>
            <person name="Khurana J.P."/>
            <person name="Tyagi A.K."/>
            <person name="Gaikwad K."/>
            <person name="Singh A."/>
            <person name="Dalal V."/>
            <person name="Srivastava S."/>
            <person name="Dixit A."/>
            <person name="Pal A.K."/>
            <person name="Ghazi I.A."/>
            <person name="Yadav M."/>
            <person name="Pandit A."/>
            <person name="Bhargava A."/>
            <person name="Sureshbabu K."/>
            <person name="Batra K."/>
            <person name="Sharma T.R."/>
            <person name="Mohapatra T."/>
            <person name="Singh N.K."/>
            <person name="Messing J."/>
            <person name="Nelson A.B."/>
            <person name="Fuks G."/>
            <person name="Kavchok S."/>
            <person name="Keizer G."/>
            <person name="Linton E."/>
            <person name="Llaca V."/>
            <person name="Song R."/>
            <person name="Tanyolac B."/>
            <person name="Young S."/>
            <person name="Ho-Il K."/>
            <person name="Hahn J.H."/>
            <person name="Sangsakoo G."/>
            <person name="Vanavichit A."/>
            <person name="de Mattos Luiz.A.T."/>
            <person name="Zimmer P.D."/>
            <person name="Malone G."/>
            <person name="Dellagostin O."/>
            <person name="de Oliveira A.C."/>
            <person name="Bevan M."/>
            <person name="Bancroft I."/>
            <person name="Minx P."/>
            <person name="Cordum H."/>
            <person name="Wilson R."/>
            <person name="Cheng Z."/>
            <person name="Jin W."/>
            <person name="Jiang J."/>
            <person name="Leong S.A."/>
            <person name="Iwama H."/>
            <person name="Gojobori T."/>
            <person name="Itoh T."/>
            <person name="Niimura Y."/>
            <person name="Fujii Y."/>
            <person name="Habara T."/>
            <person name="Sakai H."/>
            <person name="Sato Y."/>
            <person name="Wilson G."/>
            <person name="Kumar K."/>
            <person name="McCouch S."/>
            <person name="Juretic N."/>
            <person name="Hoen D."/>
            <person name="Wright S."/>
            <person name="Bruskiewich R."/>
            <person name="Bureau T."/>
            <person name="Miyao A."/>
            <person name="Hirochika H."/>
            <person name="Nishikawa T."/>
            <person name="Kadowaki K."/>
            <person name="Sugiura M."/>
            <person name="Burr B."/>
            <person name="Sasaki T."/>
        </authorList>
    </citation>
    <scope>NUCLEOTIDE SEQUENCE [LARGE SCALE GENOMIC DNA]</scope>
    <source>
        <strain evidence="2">cv. Nipponbare</strain>
    </source>
</reference>
<keyword evidence="2" id="KW-1185">Reference proteome</keyword>